<dbReference type="InterPro" id="IPR001633">
    <property type="entry name" value="EAL_dom"/>
</dbReference>
<dbReference type="NCBIfam" id="TIGR00254">
    <property type="entry name" value="GGDEF"/>
    <property type="match status" value="1"/>
</dbReference>
<name>A0A0W1AM94_9GAMM</name>
<gene>
    <name evidence="6" type="ORF">Lwal_0891</name>
</gene>
<keyword evidence="7" id="KW-1185">Reference proteome</keyword>
<dbReference type="FunFam" id="3.30.70.270:FF:000001">
    <property type="entry name" value="Diguanylate cyclase domain protein"/>
    <property type="match status" value="1"/>
</dbReference>
<dbReference type="Pfam" id="PF00990">
    <property type="entry name" value="GGDEF"/>
    <property type="match status" value="1"/>
</dbReference>
<dbReference type="NCBIfam" id="TIGR00229">
    <property type="entry name" value="sensory_box"/>
    <property type="match status" value="1"/>
</dbReference>
<dbReference type="Pfam" id="PF08447">
    <property type="entry name" value="PAS_3"/>
    <property type="match status" value="1"/>
</dbReference>
<evidence type="ECO:0000259" key="4">
    <source>
        <dbReference type="PROSITE" id="PS50883"/>
    </source>
</evidence>
<dbReference type="CDD" id="cd00130">
    <property type="entry name" value="PAS"/>
    <property type="match status" value="1"/>
</dbReference>
<dbReference type="STRING" id="66969.Lwal_0891"/>
<feature type="domain" description="EAL" evidence="4">
    <location>
        <begin position="309"/>
        <end position="563"/>
    </location>
</feature>
<dbReference type="PATRIC" id="fig|66969.6.peg.967"/>
<dbReference type="SUPFAM" id="SSF55073">
    <property type="entry name" value="Nucleotide cyclase"/>
    <property type="match status" value="1"/>
</dbReference>
<comment type="caution">
    <text evidence="6">The sequence shown here is derived from an EMBL/GenBank/DDBJ whole genome shotgun (WGS) entry which is preliminary data.</text>
</comment>
<dbReference type="AlphaFoldDB" id="A0A0W1AM94"/>
<dbReference type="SMART" id="SM00091">
    <property type="entry name" value="PAS"/>
    <property type="match status" value="1"/>
</dbReference>
<dbReference type="CDD" id="cd01949">
    <property type="entry name" value="GGDEF"/>
    <property type="match status" value="1"/>
</dbReference>
<dbReference type="Gene3D" id="3.20.20.450">
    <property type="entry name" value="EAL domain"/>
    <property type="match status" value="1"/>
</dbReference>
<evidence type="ECO:0000259" key="2">
    <source>
        <dbReference type="PROSITE" id="PS50112"/>
    </source>
</evidence>
<dbReference type="Gene3D" id="3.30.450.20">
    <property type="entry name" value="PAS domain"/>
    <property type="match status" value="1"/>
</dbReference>
<evidence type="ECO:0000256" key="1">
    <source>
        <dbReference type="ARBA" id="ARBA00001946"/>
    </source>
</evidence>
<dbReference type="Proteomes" id="UP000054729">
    <property type="component" value="Unassembled WGS sequence"/>
</dbReference>
<dbReference type="InterPro" id="IPR035919">
    <property type="entry name" value="EAL_sf"/>
</dbReference>
<dbReference type="InterPro" id="IPR000700">
    <property type="entry name" value="PAS-assoc_C"/>
</dbReference>
<organism evidence="6 7">
    <name type="scientific">Legionella waltersii</name>
    <dbReference type="NCBI Taxonomy" id="66969"/>
    <lineage>
        <taxon>Bacteria</taxon>
        <taxon>Pseudomonadati</taxon>
        <taxon>Pseudomonadota</taxon>
        <taxon>Gammaproteobacteria</taxon>
        <taxon>Legionellales</taxon>
        <taxon>Legionellaceae</taxon>
        <taxon>Legionella</taxon>
    </lineage>
</organism>
<feature type="domain" description="GGDEF" evidence="5">
    <location>
        <begin position="167"/>
        <end position="300"/>
    </location>
</feature>
<dbReference type="Gene3D" id="3.30.70.270">
    <property type="match status" value="1"/>
</dbReference>
<comment type="cofactor">
    <cofactor evidence="1">
        <name>Mg(2+)</name>
        <dbReference type="ChEBI" id="CHEBI:18420"/>
    </cofactor>
</comment>
<dbReference type="InterPro" id="IPR052155">
    <property type="entry name" value="Biofilm_reg_signaling"/>
</dbReference>
<dbReference type="InterPro" id="IPR000160">
    <property type="entry name" value="GGDEF_dom"/>
</dbReference>
<dbReference type="PANTHER" id="PTHR44757:SF2">
    <property type="entry name" value="BIOFILM ARCHITECTURE MAINTENANCE PROTEIN MBAA"/>
    <property type="match status" value="1"/>
</dbReference>
<evidence type="ECO:0000259" key="3">
    <source>
        <dbReference type="PROSITE" id="PS50113"/>
    </source>
</evidence>
<dbReference type="PROSITE" id="PS50883">
    <property type="entry name" value="EAL"/>
    <property type="match status" value="1"/>
</dbReference>
<feature type="domain" description="PAS" evidence="2">
    <location>
        <begin position="9"/>
        <end position="79"/>
    </location>
</feature>
<dbReference type="CDD" id="cd01948">
    <property type="entry name" value="EAL"/>
    <property type="match status" value="1"/>
</dbReference>
<dbReference type="PROSITE" id="PS50113">
    <property type="entry name" value="PAC"/>
    <property type="match status" value="1"/>
</dbReference>
<evidence type="ECO:0000313" key="6">
    <source>
        <dbReference type="EMBL" id="KTD82414.1"/>
    </source>
</evidence>
<dbReference type="PANTHER" id="PTHR44757">
    <property type="entry name" value="DIGUANYLATE CYCLASE DGCP"/>
    <property type="match status" value="1"/>
</dbReference>
<dbReference type="InterPro" id="IPR013655">
    <property type="entry name" value="PAS_fold_3"/>
</dbReference>
<accession>A0A0W1AM94</accession>
<dbReference type="SUPFAM" id="SSF141868">
    <property type="entry name" value="EAL domain-like"/>
    <property type="match status" value="1"/>
</dbReference>
<dbReference type="InterPro" id="IPR000014">
    <property type="entry name" value="PAS"/>
</dbReference>
<dbReference type="Pfam" id="PF00563">
    <property type="entry name" value="EAL"/>
    <property type="match status" value="1"/>
</dbReference>
<dbReference type="GO" id="GO:0003824">
    <property type="term" value="F:catalytic activity"/>
    <property type="evidence" value="ECO:0007669"/>
    <property type="project" value="UniProtKB-ARBA"/>
</dbReference>
<evidence type="ECO:0000313" key="7">
    <source>
        <dbReference type="Proteomes" id="UP000054729"/>
    </source>
</evidence>
<dbReference type="EMBL" id="LNZB01000015">
    <property type="protein sequence ID" value="KTD82414.1"/>
    <property type="molecule type" value="Genomic_DNA"/>
</dbReference>
<evidence type="ECO:0000259" key="5">
    <source>
        <dbReference type="PROSITE" id="PS50887"/>
    </source>
</evidence>
<dbReference type="RefSeq" id="WP_058479703.1">
    <property type="nucleotide sequence ID" value="NZ_CAAAIQ010000009.1"/>
</dbReference>
<dbReference type="OrthoDB" id="9803824at2"/>
<protein>
    <submittedName>
        <fullName evidence="6">Regulatory protein (GGDEF, EAL, PAS and PAC domains)</fullName>
    </submittedName>
</protein>
<dbReference type="InterPro" id="IPR043128">
    <property type="entry name" value="Rev_trsase/Diguanyl_cyclase"/>
</dbReference>
<dbReference type="SMART" id="SM00052">
    <property type="entry name" value="EAL"/>
    <property type="match status" value="1"/>
</dbReference>
<dbReference type="SMART" id="SM00267">
    <property type="entry name" value="GGDEF"/>
    <property type="match status" value="1"/>
</dbReference>
<dbReference type="PROSITE" id="PS50112">
    <property type="entry name" value="PAS"/>
    <property type="match status" value="1"/>
</dbReference>
<sequence length="564" mass="64681">MSPSFIDDNKDCFKIAFDYSPTGIVLATLDGYLNKVNSAFCKMLGYDKDELQNMHFRDITHPDDLESSLDNVQQLVHEKISHFQMTKRYVCKNGHITWANVNVSMARDESQIPLYFIINILDNNKQKDMEAQLERKAYFDELTGLVNRNQLEHLFDRVLSTSRRHNRKFAVLFLDLDKFKQINDTLGHAAGDQLLKLTAERLKNCHRSDDIVSRLGGDEFVVILTDLSRDDSAAIAAEKIKNSLLRPAKIMEHEVYMAVSIGISIYPTDGVHYQTLIRNADSALYKAKENGGNNYQFYTNKPNLKDHRTIDFESALLEALDKNEFQLYFQPKIDIIQNRVIALEALLRWQHHEFGTVSPQQMLPLAEETGLIIQLGDWIINTACVQTSLWQRAGFPSLTVSINVSPRQFRQPDFADSIIKALNISKLAPHFLELEFSESLAMQDPEYTLQTINTLKNLGIKITIDNFGTGYSSLRYLQRFGVDHIKIDQTVIQNAHINSWDASLVVAMIELAKNLQFEVIVQGVETKEQYTFLKNNGCDKMQGYYFSVPMTIDNTTEFLKEFKF</sequence>
<proteinExistence type="predicted"/>
<dbReference type="InterPro" id="IPR029787">
    <property type="entry name" value="Nucleotide_cyclase"/>
</dbReference>
<dbReference type="PROSITE" id="PS50887">
    <property type="entry name" value="GGDEF"/>
    <property type="match status" value="1"/>
</dbReference>
<reference evidence="6 7" key="1">
    <citation type="submission" date="2015-11" db="EMBL/GenBank/DDBJ databases">
        <title>Genomic analysis of 38 Legionella species identifies large and diverse effector repertoires.</title>
        <authorList>
            <person name="Burstein D."/>
            <person name="Amaro F."/>
            <person name="Zusman T."/>
            <person name="Lifshitz Z."/>
            <person name="Cohen O."/>
            <person name="Gilbert J.A."/>
            <person name="Pupko T."/>
            <person name="Shuman H.A."/>
            <person name="Segal G."/>
        </authorList>
    </citation>
    <scope>NUCLEOTIDE SEQUENCE [LARGE SCALE GENOMIC DNA]</scope>
    <source>
        <strain evidence="6 7">ATCC 51914</strain>
    </source>
</reference>
<feature type="domain" description="PAC" evidence="3">
    <location>
        <begin position="83"/>
        <end position="135"/>
    </location>
</feature>
<dbReference type="InterPro" id="IPR035965">
    <property type="entry name" value="PAS-like_dom_sf"/>
</dbReference>
<dbReference type="SUPFAM" id="SSF55785">
    <property type="entry name" value="PYP-like sensor domain (PAS domain)"/>
    <property type="match status" value="1"/>
</dbReference>